<evidence type="ECO:0000313" key="1">
    <source>
        <dbReference type="Proteomes" id="UP000095282"/>
    </source>
</evidence>
<keyword evidence="1" id="KW-1185">Reference proteome</keyword>
<dbReference type="InterPro" id="IPR021942">
    <property type="entry name" value="DUF3557"/>
</dbReference>
<dbReference type="Proteomes" id="UP000095282">
    <property type="component" value="Unplaced"/>
</dbReference>
<dbReference type="Pfam" id="PF12078">
    <property type="entry name" value="DUF3557"/>
    <property type="match status" value="1"/>
</dbReference>
<dbReference type="WBParaSite" id="Csp11.Scaffold564.g4042.t1">
    <property type="protein sequence ID" value="Csp11.Scaffold564.g4042.t1"/>
    <property type="gene ID" value="Csp11.Scaffold564.g4042"/>
</dbReference>
<reference evidence="2" key="1">
    <citation type="submission" date="2016-11" db="UniProtKB">
        <authorList>
            <consortium name="WormBaseParasite"/>
        </authorList>
    </citation>
    <scope>IDENTIFICATION</scope>
</reference>
<proteinExistence type="predicted"/>
<protein>
    <submittedName>
        <fullName evidence="2">Doublecortin domain-containing protein</fullName>
    </submittedName>
</protein>
<dbReference type="PANTHER" id="PTHR31379:SF1">
    <property type="entry name" value="F-BOX C PROTEIN-RELATED"/>
    <property type="match status" value="1"/>
</dbReference>
<sequence length="475" mass="55343">MNSKPLTYDSLKTVILYMDPNTRILLFSRIPSIRTAERAVPLKIDQLLIGSHFIEVNQTTYEYGIYQVDRKDKVPCLMSGRSELNYKWTCNVNEFGMRDYITKAGGMLPGNNGLYERNLFGFHDLENIPTNEGRLQKLKKRLKIEKQRYNQLLNYRPKEKQVSDEKNDSIEFLRFKYYICNQEDATGLFDNEALELLKNEEMVKKGIEHMNEIIKKMENELLPFENKRKNNRPKLEVHVTKEQGFNGPCVIIERVKYTGDLHKAEECLRDFMFSKRRHAVVVNKFNIHKPKCPIQMHRDLKIKIKKLLVMPSLSSNLEIVKQIVDTSSLPLKELIISVDPGDSQQLDFEFIGYFKFVLVAAIASLRLPLFLGIQNQKVNFDYVDDEFLQSGDFLVLIRSWVETNKPIGTIFKFFISDRREETASQILNFVRDGIVHATVGDKCVNIPMRTSSILKISYKCYKFHSTITMRVVPLD</sequence>
<accession>A0A1I7TAJ3</accession>
<dbReference type="eggNOG" id="ENOG502TJUD">
    <property type="taxonomic scope" value="Eukaryota"/>
</dbReference>
<organism evidence="1 2">
    <name type="scientific">Caenorhabditis tropicalis</name>
    <dbReference type="NCBI Taxonomy" id="1561998"/>
    <lineage>
        <taxon>Eukaryota</taxon>
        <taxon>Metazoa</taxon>
        <taxon>Ecdysozoa</taxon>
        <taxon>Nematoda</taxon>
        <taxon>Chromadorea</taxon>
        <taxon>Rhabditida</taxon>
        <taxon>Rhabditina</taxon>
        <taxon>Rhabditomorpha</taxon>
        <taxon>Rhabditoidea</taxon>
        <taxon>Rhabditidae</taxon>
        <taxon>Peloderinae</taxon>
        <taxon>Caenorhabditis</taxon>
    </lineage>
</organism>
<evidence type="ECO:0000313" key="2">
    <source>
        <dbReference type="WBParaSite" id="Csp11.Scaffold564.g4042.t1"/>
    </source>
</evidence>
<dbReference type="PANTHER" id="PTHR31379">
    <property type="entry name" value="F-BOX C PROTEIN-RELATED-RELATED"/>
    <property type="match status" value="1"/>
</dbReference>
<dbReference type="AlphaFoldDB" id="A0A1I7TAJ3"/>
<name>A0A1I7TAJ3_9PELO</name>